<feature type="transmembrane region" description="Helical" evidence="2">
    <location>
        <begin position="482"/>
        <end position="508"/>
    </location>
</feature>
<dbReference type="InterPro" id="IPR018247">
    <property type="entry name" value="EF_Hand_1_Ca_BS"/>
</dbReference>
<dbReference type="Proteomes" id="UP001597023">
    <property type="component" value="Unassembled WGS sequence"/>
</dbReference>
<accession>A0ABW2WHY7</accession>
<keyword evidence="2" id="KW-0812">Transmembrane</keyword>
<gene>
    <name evidence="3" type="ORF">ACFQZ6_31950</name>
</gene>
<keyword evidence="4" id="KW-1185">Reference proteome</keyword>
<sequence>MLFLDCCYGGAFSQGPTSVRAAADAHVLDSFAGENLGGGRGWAVITASNSMEYAFEGSDLAEGSAPRPRPSLFTHAVVQGLATGEADLDQDGLVALDELYEYVFDHVRQQNPNQTPSRTVDMQGDMYLARSHRRRITPAPVPEDVRAAMRSPDLYTRRGAIAELRARMENRDLPIAAGAREALAEMVRNDIRFIADEAQRALDEVAINPHPVRLDFGAVPQGAPAPRQTVRLLGPPLARSCVPHPKADWLRATPTDDGLDVRVTTATPGRLSGDVVLKGAVGEAVVHVTAEVRSKDQPEAHHRSPPPPPRDADPTRPLDVPPPPPKPPPPRPAPTPKPPPPPRPDPTPKPPPQPPPKPPPQPSPKPPPRPVPGPAPTPPTPRVPAGARRAPVLAAAALALAVTSVFLLVRTAVAAAEVGRNLSADGTLDAVTVHAADAGLVAPMVVALVTSVAALALRALARYELRTRPGRYPRSAEHTTRALVWTTALLAVPVAVLALLLSVGYLVLSNMA</sequence>
<feature type="region of interest" description="Disordered" evidence="1">
    <location>
        <begin position="290"/>
        <end position="385"/>
    </location>
</feature>
<dbReference type="PROSITE" id="PS00018">
    <property type="entry name" value="EF_HAND_1"/>
    <property type="match status" value="1"/>
</dbReference>
<organism evidence="3 4">
    <name type="scientific">Streptomyces flavalbus</name>
    <dbReference type="NCBI Taxonomy" id="2665155"/>
    <lineage>
        <taxon>Bacteria</taxon>
        <taxon>Bacillati</taxon>
        <taxon>Actinomycetota</taxon>
        <taxon>Actinomycetes</taxon>
        <taxon>Kitasatosporales</taxon>
        <taxon>Streptomycetaceae</taxon>
        <taxon>Streptomyces</taxon>
    </lineage>
</organism>
<keyword evidence="2" id="KW-1133">Transmembrane helix</keyword>
<dbReference type="EMBL" id="JBHTEB010000001">
    <property type="protein sequence ID" value="MFD0318744.1"/>
    <property type="molecule type" value="Genomic_DNA"/>
</dbReference>
<name>A0ABW2WHY7_9ACTN</name>
<keyword evidence="2" id="KW-0472">Membrane</keyword>
<evidence type="ECO:0000256" key="1">
    <source>
        <dbReference type="SAM" id="MobiDB-lite"/>
    </source>
</evidence>
<protein>
    <recommendedName>
        <fullName evidence="5">Caspase family protein</fullName>
    </recommendedName>
</protein>
<evidence type="ECO:0000313" key="3">
    <source>
        <dbReference type="EMBL" id="MFD0318744.1"/>
    </source>
</evidence>
<evidence type="ECO:0008006" key="5">
    <source>
        <dbReference type="Google" id="ProtNLM"/>
    </source>
</evidence>
<comment type="caution">
    <text evidence="3">The sequence shown here is derived from an EMBL/GenBank/DDBJ whole genome shotgun (WGS) entry which is preliminary data.</text>
</comment>
<dbReference type="RefSeq" id="WP_381616237.1">
    <property type="nucleotide sequence ID" value="NZ_JBHTEB010000001.1"/>
</dbReference>
<proteinExistence type="predicted"/>
<feature type="transmembrane region" description="Helical" evidence="2">
    <location>
        <begin position="440"/>
        <end position="461"/>
    </location>
</feature>
<dbReference type="PRINTS" id="PR01217">
    <property type="entry name" value="PRICHEXTENSN"/>
</dbReference>
<feature type="compositionally biased region" description="Basic and acidic residues" evidence="1">
    <location>
        <begin position="290"/>
        <end position="302"/>
    </location>
</feature>
<evidence type="ECO:0000313" key="4">
    <source>
        <dbReference type="Proteomes" id="UP001597023"/>
    </source>
</evidence>
<feature type="compositionally biased region" description="Pro residues" evidence="1">
    <location>
        <begin position="319"/>
        <end position="382"/>
    </location>
</feature>
<reference evidence="4" key="1">
    <citation type="journal article" date="2019" name="Int. J. Syst. Evol. Microbiol.">
        <title>The Global Catalogue of Microorganisms (GCM) 10K type strain sequencing project: providing services to taxonomists for standard genome sequencing and annotation.</title>
        <authorList>
            <consortium name="The Broad Institute Genomics Platform"/>
            <consortium name="The Broad Institute Genome Sequencing Center for Infectious Disease"/>
            <person name="Wu L."/>
            <person name="Ma J."/>
        </authorList>
    </citation>
    <scope>NUCLEOTIDE SEQUENCE [LARGE SCALE GENOMIC DNA]</scope>
    <source>
        <strain evidence="4">CGMCC 4.7400</strain>
    </source>
</reference>
<feature type="transmembrane region" description="Helical" evidence="2">
    <location>
        <begin position="392"/>
        <end position="413"/>
    </location>
</feature>
<evidence type="ECO:0000256" key="2">
    <source>
        <dbReference type="SAM" id="Phobius"/>
    </source>
</evidence>